<evidence type="ECO:0000313" key="4">
    <source>
        <dbReference type="Proteomes" id="UP000248534"/>
    </source>
</evidence>
<accession>A0A2X3YJA6</accession>
<sequence>MFGFFFVAFVAVFGIVFFISYKLLEDREDRDSDWPSSQSQEPDYFQQTQTAPWELKYNKGKQGEYQLGQVLNQLYGYKKILYNLYIFKEDGTTTEIDALLIHPSGIYIFESKNYKGWIFGSENQQYWTQVLSRGRGKSYKNSFFNPIIQNKVHLKWLSYYLNQYTPNLYSYIVFGNDCQLKEIHLNSDRHKVIQTWQVIGAIDRQACQSPVYLSSEQIDDLYRMLLPLTKRKQVVKERHINHIAQNKQRREAEKICPRCQHGLVLRTAAKGSKAGQQFWGCSNFPRCRFTQKYQEPVCSPLADQVAQAPNFGQPVVQNLNQTQSNS</sequence>
<dbReference type="Gene3D" id="3.30.65.10">
    <property type="entry name" value="Bacterial Topoisomerase I, domain 1"/>
    <property type="match status" value="1"/>
</dbReference>
<dbReference type="Proteomes" id="UP000248534">
    <property type="component" value="Chromosome 1"/>
</dbReference>
<proteinExistence type="predicted"/>
<feature type="transmembrane region" description="Helical" evidence="1">
    <location>
        <begin position="6"/>
        <end position="24"/>
    </location>
</feature>
<protein>
    <submittedName>
        <fullName evidence="3">DNA topoisomerase I</fullName>
    </submittedName>
</protein>
<dbReference type="GO" id="GO:0003677">
    <property type="term" value="F:DNA binding"/>
    <property type="evidence" value="ECO:0007669"/>
    <property type="project" value="InterPro"/>
</dbReference>
<name>A0A2X3YJA6_STRSA</name>
<dbReference type="InterPro" id="IPR013498">
    <property type="entry name" value="Topo_IA_Znf"/>
</dbReference>
<dbReference type="AlphaFoldDB" id="A0A2X3YJA6"/>
<dbReference type="SUPFAM" id="SSF57783">
    <property type="entry name" value="Zinc beta-ribbon"/>
    <property type="match status" value="1"/>
</dbReference>
<dbReference type="GO" id="GO:0006265">
    <property type="term" value="P:DNA topological change"/>
    <property type="evidence" value="ECO:0007669"/>
    <property type="project" value="InterPro"/>
</dbReference>
<dbReference type="EMBL" id="LS483364">
    <property type="protein sequence ID" value="SQF72129.1"/>
    <property type="molecule type" value="Genomic_DNA"/>
</dbReference>
<reference evidence="3 4" key="1">
    <citation type="submission" date="2018-06" db="EMBL/GenBank/DDBJ databases">
        <authorList>
            <consortium name="Pathogen Informatics"/>
            <person name="Doyle S."/>
        </authorList>
    </citation>
    <scope>NUCLEOTIDE SEQUENCE [LARGE SCALE GENOMIC DNA]</scope>
    <source>
        <strain evidence="3 4">NCTC11086</strain>
    </source>
</reference>
<dbReference type="InterPro" id="IPR011528">
    <property type="entry name" value="NERD"/>
</dbReference>
<dbReference type="PROSITE" id="PS50965">
    <property type="entry name" value="NERD"/>
    <property type="match status" value="1"/>
</dbReference>
<evidence type="ECO:0000259" key="2">
    <source>
        <dbReference type="PROSITE" id="PS50965"/>
    </source>
</evidence>
<dbReference type="Pfam" id="PF08378">
    <property type="entry name" value="NERD"/>
    <property type="match status" value="1"/>
</dbReference>
<keyword evidence="1" id="KW-0472">Membrane</keyword>
<feature type="domain" description="NERD" evidence="2">
    <location>
        <begin position="59"/>
        <end position="180"/>
    </location>
</feature>
<gene>
    <name evidence="3" type="ORF">NCTC11086_02083</name>
</gene>
<evidence type="ECO:0000313" key="3">
    <source>
        <dbReference type="EMBL" id="SQF72129.1"/>
    </source>
</evidence>
<dbReference type="Pfam" id="PF01396">
    <property type="entry name" value="Zn_ribbon_Top1"/>
    <property type="match status" value="1"/>
</dbReference>
<organism evidence="3 4">
    <name type="scientific">Streptococcus sanguinis</name>
    <dbReference type="NCBI Taxonomy" id="1305"/>
    <lineage>
        <taxon>Bacteria</taxon>
        <taxon>Bacillati</taxon>
        <taxon>Bacillota</taxon>
        <taxon>Bacilli</taxon>
        <taxon>Lactobacillales</taxon>
        <taxon>Streptococcaceae</taxon>
        <taxon>Streptococcus</taxon>
    </lineage>
</organism>
<keyword evidence="3" id="KW-0413">Isomerase</keyword>
<evidence type="ECO:0000256" key="1">
    <source>
        <dbReference type="SAM" id="Phobius"/>
    </source>
</evidence>
<keyword evidence="1" id="KW-0812">Transmembrane</keyword>
<keyword evidence="1" id="KW-1133">Transmembrane helix</keyword>
<dbReference type="RefSeq" id="WP_111676632.1">
    <property type="nucleotide sequence ID" value="NZ_LS483364.1"/>
</dbReference>
<dbReference type="GO" id="GO:0005694">
    <property type="term" value="C:chromosome"/>
    <property type="evidence" value="ECO:0007669"/>
    <property type="project" value="InterPro"/>
</dbReference>
<dbReference type="GO" id="GO:0003916">
    <property type="term" value="F:DNA topoisomerase activity"/>
    <property type="evidence" value="ECO:0007669"/>
    <property type="project" value="InterPro"/>
</dbReference>